<dbReference type="Proteomes" id="UP000811246">
    <property type="component" value="Chromosome 3"/>
</dbReference>
<reference evidence="2" key="1">
    <citation type="submission" date="2021-01" db="EMBL/GenBank/DDBJ databases">
        <authorList>
            <person name="Lovell J.T."/>
            <person name="Bentley N."/>
            <person name="Bhattarai G."/>
            <person name="Jenkins J.W."/>
            <person name="Sreedasyam A."/>
            <person name="Alarcon Y."/>
            <person name="Bock C."/>
            <person name="Boston L."/>
            <person name="Carlson J."/>
            <person name="Cervantes K."/>
            <person name="Clermont K."/>
            <person name="Krom N."/>
            <person name="Kubenka K."/>
            <person name="Mamidi S."/>
            <person name="Mattison C."/>
            <person name="Monteros M."/>
            <person name="Pisani C."/>
            <person name="Plott C."/>
            <person name="Rajasekar S."/>
            <person name="Rhein H.S."/>
            <person name="Rohla C."/>
            <person name="Song M."/>
            <person name="Hilaire R.S."/>
            <person name="Shu S."/>
            <person name="Wells L."/>
            <person name="Wang X."/>
            <person name="Webber J."/>
            <person name="Heerema R.J."/>
            <person name="Klein P."/>
            <person name="Conner P."/>
            <person name="Grauke L."/>
            <person name="Grimwood J."/>
            <person name="Schmutz J."/>
            <person name="Randall J.J."/>
        </authorList>
    </citation>
    <scope>NUCLEOTIDE SEQUENCE</scope>
    <source>
        <tissue evidence="2">Leaf</tissue>
    </source>
</reference>
<comment type="caution">
    <text evidence="2">The sequence shown here is derived from an EMBL/GenBank/DDBJ whole genome shotgun (WGS) entry which is preliminary data.</text>
</comment>
<sequence length="198" mass="22702">MLGQQASIKTTTGATLHQSGQMLGQHPYTKAITKALRAKGTTTTTNLVLHGKYSHPKINKTHCKNVSSRDEDFDEEPKENSKLEYFSPVIGNSKRTQQKLKRQPLEDSTTEIRFSHTNESYYSRNKINTKLAKTEDLHLESECGTSKQVTKLKSCLRKPDSFRKFLHLRVDFDLPINDELRDKRLSVCTTEIADFLDW</sequence>
<dbReference type="AlphaFoldDB" id="A0A922FK47"/>
<organism evidence="2 3">
    <name type="scientific">Carya illinoinensis</name>
    <name type="common">Pecan</name>
    <dbReference type="NCBI Taxonomy" id="32201"/>
    <lineage>
        <taxon>Eukaryota</taxon>
        <taxon>Viridiplantae</taxon>
        <taxon>Streptophyta</taxon>
        <taxon>Embryophyta</taxon>
        <taxon>Tracheophyta</taxon>
        <taxon>Spermatophyta</taxon>
        <taxon>Magnoliopsida</taxon>
        <taxon>eudicotyledons</taxon>
        <taxon>Gunneridae</taxon>
        <taxon>Pentapetalae</taxon>
        <taxon>rosids</taxon>
        <taxon>fabids</taxon>
        <taxon>Fagales</taxon>
        <taxon>Juglandaceae</taxon>
        <taxon>Carya</taxon>
    </lineage>
</organism>
<evidence type="ECO:0000313" key="2">
    <source>
        <dbReference type="EMBL" id="KAG6722065.1"/>
    </source>
</evidence>
<gene>
    <name evidence="2" type="ORF">I3842_03G142800</name>
</gene>
<feature type="region of interest" description="Disordered" evidence="1">
    <location>
        <begin position="1"/>
        <end position="22"/>
    </location>
</feature>
<feature type="region of interest" description="Disordered" evidence="1">
    <location>
        <begin position="60"/>
        <end position="79"/>
    </location>
</feature>
<name>A0A922FK47_CARIL</name>
<evidence type="ECO:0000313" key="3">
    <source>
        <dbReference type="Proteomes" id="UP000811246"/>
    </source>
</evidence>
<evidence type="ECO:0000256" key="1">
    <source>
        <dbReference type="SAM" id="MobiDB-lite"/>
    </source>
</evidence>
<accession>A0A922FK47</accession>
<dbReference type="EMBL" id="CM031827">
    <property type="protein sequence ID" value="KAG6722065.1"/>
    <property type="molecule type" value="Genomic_DNA"/>
</dbReference>
<protein>
    <submittedName>
        <fullName evidence="2">Uncharacterized protein</fullName>
    </submittedName>
</protein>
<proteinExistence type="predicted"/>